<dbReference type="PANTHER" id="PTHR36113:SF1">
    <property type="entry name" value="GLYOXALASE_BLEOMYCIN RESISTANCE PROTEIN_DIOXYGENASE"/>
    <property type="match status" value="1"/>
</dbReference>
<dbReference type="PANTHER" id="PTHR36113">
    <property type="entry name" value="LYASE, PUTATIVE-RELATED-RELATED"/>
    <property type="match status" value="1"/>
</dbReference>
<dbReference type="InterPro" id="IPR004360">
    <property type="entry name" value="Glyas_Fos-R_dOase_dom"/>
</dbReference>
<dbReference type="GO" id="GO:0016829">
    <property type="term" value="F:lyase activity"/>
    <property type="evidence" value="ECO:0007669"/>
    <property type="project" value="UniProtKB-KW"/>
</dbReference>
<dbReference type="InterPro" id="IPR029068">
    <property type="entry name" value="Glyas_Bleomycin-R_OHBP_Dase"/>
</dbReference>
<dbReference type="EMBL" id="VLLE01000006">
    <property type="protein sequence ID" value="TWI79447.1"/>
    <property type="molecule type" value="Genomic_DNA"/>
</dbReference>
<sequence>MHIEHLAIWVKDLELMKDFYCNYFAATANSKYINPVKQFQSYFLSFAEGPRLELMQMPTVPDTNDDIYKQFTGLIHFAISLGSKEKVDEMTAKFKADGFEVLDGPRTTGDGYYESVILDPEKNRIELTV</sequence>
<dbReference type="PROSITE" id="PS51819">
    <property type="entry name" value="VOC"/>
    <property type="match status" value="1"/>
</dbReference>
<dbReference type="InterPro" id="IPR037523">
    <property type="entry name" value="VOC_core"/>
</dbReference>
<dbReference type="RefSeq" id="WP_144888222.1">
    <property type="nucleotide sequence ID" value="NZ_VLLE01000006.1"/>
</dbReference>
<dbReference type="Proteomes" id="UP000316167">
    <property type="component" value="Unassembled WGS sequence"/>
</dbReference>
<accession>A0A562SDV0</accession>
<dbReference type="InterPro" id="IPR051332">
    <property type="entry name" value="Fosfomycin_Res_Enzymes"/>
</dbReference>
<evidence type="ECO:0000313" key="2">
    <source>
        <dbReference type="EMBL" id="TWI79447.1"/>
    </source>
</evidence>
<evidence type="ECO:0000259" key="1">
    <source>
        <dbReference type="PROSITE" id="PS51819"/>
    </source>
</evidence>
<dbReference type="AlphaFoldDB" id="A0A562SDV0"/>
<dbReference type="Pfam" id="PF00903">
    <property type="entry name" value="Glyoxalase"/>
    <property type="match status" value="1"/>
</dbReference>
<feature type="domain" description="VOC" evidence="1">
    <location>
        <begin position="2"/>
        <end position="129"/>
    </location>
</feature>
<reference evidence="2 3" key="1">
    <citation type="journal article" date="2015" name="Stand. Genomic Sci.">
        <title>Genomic Encyclopedia of Bacterial and Archaeal Type Strains, Phase III: the genomes of soil and plant-associated and newly described type strains.</title>
        <authorList>
            <person name="Whitman W.B."/>
            <person name="Woyke T."/>
            <person name="Klenk H.P."/>
            <person name="Zhou Y."/>
            <person name="Lilburn T.G."/>
            <person name="Beck B.J."/>
            <person name="De Vos P."/>
            <person name="Vandamme P."/>
            <person name="Eisen J.A."/>
            <person name="Garrity G."/>
            <person name="Hugenholtz P."/>
            <person name="Kyrpides N.C."/>
        </authorList>
    </citation>
    <scope>NUCLEOTIDE SEQUENCE [LARGE SCALE GENOMIC DNA]</scope>
    <source>
        <strain evidence="2 3">CGMCC 1.7271</strain>
    </source>
</reference>
<keyword evidence="2" id="KW-0456">Lyase</keyword>
<keyword evidence="3" id="KW-1185">Reference proteome</keyword>
<dbReference type="SUPFAM" id="SSF54593">
    <property type="entry name" value="Glyoxalase/Bleomycin resistance protein/Dihydroxybiphenyl dioxygenase"/>
    <property type="match status" value="1"/>
</dbReference>
<name>A0A562SDV0_9BACT</name>
<dbReference type="OrthoDB" id="9789012at2"/>
<evidence type="ECO:0000313" key="3">
    <source>
        <dbReference type="Proteomes" id="UP000316167"/>
    </source>
</evidence>
<organism evidence="2 3">
    <name type="scientific">Lacibacter cauensis</name>
    <dbReference type="NCBI Taxonomy" id="510947"/>
    <lineage>
        <taxon>Bacteria</taxon>
        <taxon>Pseudomonadati</taxon>
        <taxon>Bacteroidota</taxon>
        <taxon>Chitinophagia</taxon>
        <taxon>Chitinophagales</taxon>
        <taxon>Chitinophagaceae</taxon>
        <taxon>Lacibacter</taxon>
    </lineage>
</organism>
<proteinExistence type="predicted"/>
<comment type="caution">
    <text evidence="2">The sequence shown here is derived from an EMBL/GenBank/DDBJ whole genome shotgun (WGS) entry which is preliminary data.</text>
</comment>
<dbReference type="Gene3D" id="3.10.180.10">
    <property type="entry name" value="2,3-Dihydroxybiphenyl 1,2-Dioxygenase, domain 1"/>
    <property type="match status" value="1"/>
</dbReference>
<protein>
    <submittedName>
        <fullName evidence="2">Lactoylglutathione lyase</fullName>
    </submittedName>
</protein>
<gene>
    <name evidence="2" type="ORF">IQ13_3851</name>
</gene>